<sequence>MNKYMNKFFCMIAATVASYAVNIVYNLHSAFAVIWETGQGCDVFYVTRTNTMYLSTTCTRSCSTAHFYLNIITHSMERTLPSGYSRLGCTSYNSEYYYGGWSSAGATCSYGSTELMYSRPNAVFKTFDCGTAKWCDGAGWVEVRCNTAGNAGYISGPSGCNCCPGAMLGDGSYNVYADYDARAAADCYIVGEIRDETGLFQYTDDNRCYYAS</sequence>
<name>A0A940IC02_9PROT</name>
<evidence type="ECO:0000313" key="2">
    <source>
        <dbReference type="EMBL" id="MBO8407237.1"/>
    </source>
</evidence>
<protein>
    <submittedName>
        <fullName evidence="2">Uncharacterized protein</fullName>
    </submittedName>
</protein>
<keyword evidence="1" id="KW-0732">Signal</keyword>
<comment type="caution">
    <text evidence="2">The sequence shown here is derived from an EMBL/GenBank/DDBJ whole genome shotgun (WGS) entry which is preliminary data.</text>
</comment>
<accession>A0A940IC02</accession>
<feature type="chain" id="PRO_5037785358" evidence="1">
    <location>
        <begin position="20"/>
        <end position="212"/>
    </location>
</feature>
<organism evidence="2 3">
    <name type="scientific">Candidatus Enterousia excrementavium</name>
    <dbReference type="NCBI Taxonomy" id="2840789"/>
    <lineage>
        <taxon>Bacteria</taxon>
        <taxon>Pseudomonadati</taxon>
        <taxon>Pseudomonadota</taxon>
        <taxon>Alphaproteobacteria</taxon>
        <taxon>Candidatus Enterousia</taxon>
    </lineage>
</organism>
<dbReference type="Proteomes" id="UP000721442">
    <property type="component" value="Unassembled WGS sequence"/>
</dbReference>
<dbReference type="EMBL" id="JADINE010000028">
    <property type="protein sequence ID" value="MBO8407237.1"/>
    <property type="molecule type" value="Genomic_DNA"/>
</dbReference>
<reference evidence="2" key="1">
    <citation type="submission" date="2020-10" db="EMBL/GenBank/DDBJ databases">
        <authorList>
            <person name="Gilroy R."/>
        </authorList>
    </citation>
    <scope>NUCLEOTIDE SEQUENCE</scope>
    <source>
        <strain evidence="2">B1-16210</strain>
    </source>
</reference>
<reference evidence="2" key="2">
    <citation type="journal article" date="2021" name="PeerJ">
        <title>Extensive microbial diversity within the chicken gut microbiome revealed by metagenomics and culture.</title>
        <authorList>
            <person name="Gilroy R."/>
            <person name="Ravi A."/>
            <person name="Getino M."/>
            <person name="Pursley I."/>
            <person name="Horton D.L."/>
            <person name="Alikhan N.F."/>
            <person name="Baker D."/>
            <person name="Gharbi K."/>
            <person name="Hall N."/>
            <person name="Watson M."/>
            <person name="Adriaenssens E.M."/>
            <person name="Foster-Nyarko E."/>
            <person name="Jarju S."/>
            <person name="Secka A."/>
            <person name="Antonio M."/>
            <person name="Oren A."/>
            <person name="Chaudhuri R.R."/>
            <person name="La Ragione R."/>
            <person name="Hildebrand F."/>
            <person name="Pallen M.J."/>
        </authorList>
    </citation>
    <scope>NUCLEOTIDE SEQUENCE</scope>
    <source>
        <strain evidence="2">B1-16210</strain>
    </source>
</reference>
<dbReference type="AlphaFoldDB" id="A0A940IC02"/>
<gene>
    <name evidence="2" type="ORF">IAC77_02110</name>
</gene>
<evidence type="ECO:0000313" key="3">
    <source>
        <dbReference type="Proteomes" id="UP000721442"/>
    </source>
</evidence>
<proteinExistence type="predicted"/>
<feature type="signal peptide" evidence="1">
    <location>
        <begin position="1"/>
        <end position="19"/>
    </location>
</feature>
<evidence type="ECO:0000256" key="1">
    <source>
        <dbReference type="SAM" id="SignalP"/>
    </source>
</evidence>